<sequence length="170" mass="18891">MNSIPLHELVPVSACQARLQDLELELSGTGYVQTRESYQVPLQIEVVAKTDSTNLRLHFGKGQIILNWEEDPNCFVIHEPVMGHDWKLQGKGGIPINEWVTVTWIIDRTQMTVLVNGEERFTFSPDDGLVTLGSGMPWLLANYIHLSSPIGVGPAWGSTVTIRSVRVGKV</sequence>
<dbReference type="Proteomes" id="UP000195437">
    <property type="component" value="Chromosome"/>
</dbReference>
<evidence type="ECO:0000313" key="1">
    <source>
        <dbReference type="EMBL" id="ARU60791.1"/>
    </source>
</evidence>
<reference evidence="2" key="1">
    <citation type="submission" date="2017-05" db="EMBL/GenBank/DDBJ databases">
        <authorList>
            <person name="Sung H."/>
        </authorList>
    </citation>
    <scope>NUCLEOTIDE SEQUENCE [LARGE SCALE GENOMIC DNA]</scope>
    <source>
        <strain evidence="2">AR23208</strain>
    </source>
</reference>
<accession>A0A1Y0IJV0</accession>
<dbReference type="RefSeq" id="WP_087456182.1">
    <property type="nucleotide sequence ID" value="NZ_CP021434.1"/>
</dbReference>
<keyword evidence="2" id="KW-1185">Reference proteome</keyword>
<organism evidence="1 2">
    <name type="scientific">Tumebacillus avium</name>
    <dbReference type="NCBI Taxonomy" id="1903704"/>
    <lineage>
        <taxon>Bacteria</taxon>
        <taxon>Bacillati</taxon>
        <taxon>Bacillota</taxon>
        <taxon>Bacilli</taxon>
        <taxon>Bacillales</taxon>
        <taxon>Alicyclobacillaceae</taxon>
        <taxon>Tumebacillus</taxon>
    </lineage>
</organism>
<evidence type="ECO:0000313" key="2">
    <source>
        <dbReference type="Proteomes" id="UP000195437"/>
    </source>
</evidence>
<gene>
    <name evidence="1" type="ORF">CBW65_06565</name>
</gene>
<name>A0A1Y0IJV0_9BACL</name>
<dbReference type="SUPFAM" id="SSF49899">
    <property type="entry name" value="Concanavalin A-like lectins/glucanases"/>
    <property type="match status" value="1"/>
</dbReference>
<dbReference type="InterPro" id="IPR013320">
    <property type="entry name" value="ConA-like_dom_sf"/>
</dbReference>
<dbReference type="AlphaFoldDB" id="A0A1Y0IJV0"/>
<dbReference type="EMBL" id="CP021434">
    <property type="protein sequence ID" value="ARU60791.1"/>
    <property type="molecule type" value="Genomic_DNA"/>
</dbReference>
<protein>
    <submittedName>
        <fullName evidence="1">Uncharacterized protein</fullName>
    </submittedName>
</protein>
<proteinExistence type="predicted"/>
<dbReference type="KEGG" id="tum:CBW65_06565"/>
<dbReference type="OrthoDB" id="2591757at2"/>